<dbReference type="EMBL" id="JAUHHV010000005">
    <property type="protein sequence ID" value="KAK1423836.1"/>
    <property type="molecule type" value="Genomic_DNA"/>
</dbReference>
<name>A0AAD8KMG6_TARER</name>
<comment type="caution">
    <text evidence="2">The sequence shown here is derived from an EMBL/GenBank/DDBJ whole genome shotgun (WGS) entry which is preliminary data.</text>
</comment>
<protein>
    <submittedName>
        <fullName evidence="2">Uncharacterized protein</fullName>
    </submittedName>
</protein>
<sequence length="72" mass="8198">MGKMDVARVFDALLFRLWWFGDLVKKTSGCSDAVVVVVPWRRNRWVAFKTWVIDNDGGCRPELFGAIGKPDP</sequence>
<evidence type="ECO:0000313" key="3">
    <source>
        <dbReference type="Proteomes" id="UP001229421"/>
    </source>
</evidence>
<evidence type="ECO:0000256" key="1">
    <source>
        <dbReference type="SAM" id="SignalP"/>
    </source>
</evidence>
<organism evidence="2 3">
    <name type="scientific">Tagetes erecta</name>
    <name type="common">African marigold</name>
    <dbReference type="NCBI Taxonomy" id="13708"/>
    <lineage>
        <taxon>Eukaryota</taxon>
        <taxon>Viridiplantae</taxon>
        <taxon>Streptophyta</taxon>
        <taxon>Embryophyta</taxon>
        <taxon>Tracheophyta</taxon>
        <taxon>Spermatophyta</taxon>
        <taxon>Magnoliopsida</taxon>
        <taxon>eudicotyledons</taxon>
        <taxon>Gunneridae</taxon>
        <taxon>Pentapetalae</taxon>
        <taxon>asterids</taxon>
        <taxon>campanulids</taxon>
        <taxon>Asterales</taxon>
        <taxon>Asteraceae</taxon>
        <taxon>Asteroideae</taxon>
        <taxon>Heliantheae alliance</taxon>
        <taxon>Tageteae</taxon>
        <taxon>Tagetes</taxon>
    </lineage>
</organism>
<proteinExistence type="predicted"/>
<feature type="signal peptide" evidence="1">
    <location>
        <begin position="1"/>
        <end position="29"/>
    </location>
</feature>
<keyword evidence="1" id="KW-0732">Signal</keyword>
<dbReference type="AlphaFoldDB" id="A0AAD8KMG6"/>
<feature type="chain" id="PRO_5042286592" evidence="1">
    <location>
        <begin position="30"/>
        <end position="72"/>
    </location>
</feature>
<keyword evidence="3" id="KW-1185">Reference proteome</keyword>
<dbReference type="Proteomes" id="UP001229421">
    <property type="component" value="Unassembled WGS sequence"/>
</dbReference>
<reference evidence="2" key="1">
    <citation type="journal article" date="2023" name="bioRxiv">
        <title>Improved chromosome-level genome assembly for marigold (Tagetes erecta).</title>
        <authorList>
            <person name="Jiang F."/>
            <person name="Yuan L."/>
            <person name="Wang S."/>
            <person name="Wang H."/>
            <person name="Xu D."/>
            <person name="Wang A."/>
            <person name="Fan W."/>
        </authorList>
    </citation>
    <scope>NUCLEOTIDE SEQUENCE</scope>
    <source>
        <strain evidence="2">WSJ</strain>
        <tissue evidence="2">Leaf</tissue>
    </source>
</reference>
<gene>
    <name evidence="2" type="ORF">QVD17_19145</name>
</gene>
<accession>A0AAD8KMG6</accession>
<evidence type="ECO:0000313" key="2">
    <source>
        <dbReference type="EMBL" id="KAK1423836.1"/>
    </source>
</evidence>